<dbReference type="Proteomes" id="UP000286134">
    <property type="component" value="Unassembled WGS sequence"/>
</dbReference>
<dbReference type="EMBL" id="MCFK01003589">
    <property type="protein sequence ID" value="RKF62135.1"/>
    <property type="molecule type" value="Genomic_DNA"/>
</dbReference>
<comment type="caution">
    <text evidence="1">The sequence shown here is derived from an EMBL/GenBank/DDBJ whole genome shotgun (WGS) entry which is preliminary data.</text>
</comment>
<accession>A0A420HXG3</accession>
<organism evidence="1 2">
    <name type="scientific">Erysiphe neolycopersici</name>
    <dbReference type="NCBI Taxonomy" id="212602"/>
    <lineage>
        <taxon>Eukaryota</taxon>
        <taxon>Fungi</taxon>
        <taxon>Dikarya</taxon>
        <taxon>Ascomycota</taxon>
        <taxon>Pezizomycotina</taxon>
        <taxon>Leotiomycetes</taxon>
        <taxon>Erysiphales</taxon>
        <taxon>Erysiphaceae</taxon>
        <taxon>Erysiphe</taxon>
    </lineage>
</organism>
<sequence>MFSIASPQNEQISLLLQHNPTAIIHRTKTDTKFTGLGDSIYDVYDFTEIDFYIRSKDNIIAHFQREIHTVENPQANALIGIDIASVEGWIIDLDAEKLTIPKCYGISVDITPLPGSDRNFYL</sequence>
<dbReference type="OrthoDB" id="5423428at2759"/>
<proteinExistence type="predicted"/>
<dbReference type="AlphaFoldDB" id="A0A420HXG3"/>
<keyword evidence="2" id="KW-1185">Reference proteome</keyword>
<reference evidence="1 2" key="1">
    <citation type="journal article" date="2018" name="BMC Genomics">
        <title>Comparative genome analyses reveal sequence features reflecting distinct modes of host-adaptation between dicot and monocot powdery mildew.</title>
        <authorList>
            <person name="Wu Y."/>
            <person name="Ma X."/>
            <person name="Pan Z."/>
            <person name="Kale S.D."/>
            <person name="Song Y."/>
            <person name="King H."/>
            <person name="Zhang Q."/>
            <person name="Presley C."/>
            <person name="Deng X."/>
            <person name="Wei C.I."/>
            <person name="Xiao S."/>
        </authorList>
    </citation>
    <scope>NUCLEOTIDE SEQUENCE [LARGE SCALE GENOMIC DNA]</scope>
    <source>
        <strain evidence="1">UMSG2</strain>
    </source>
</reference>
<evidence type="ECO:0000313" key="1">
    <source>
        <dbReference type="EMBL" id="RKF62135.1"/>
    </source>
</evidence>
<gene>
    <name evidence="1" type="ORF">OnM2_035045</name>
</gene>
<name>A0A420HXG3_9PEZI</name>
<protein>
    <submittedName>
        <fullName evidence="1">Uncharacterized protein</fullName>
    </submittedName>
</protein>
<evidence type="ECO:0000313" key="2">
    <source>
        <dbReference type="Proteomes" id="UP000286134"/>
    </source>
</evidence>